<dbReference type="GO" id="GO:0005741">
    <property type="term" value="C:mitochondrial outer membrane"/>
    <property type="evidence" value="ECO:0007669"/>
    <property type="project" value="TreeGrafter"/>
</dbReference>
<comment type="similarity">
    <text evidence="2">Belongs to the Bcl-2 family.</text>
</comment>
<dbReference type="Gene3D" id="1.10.437.10">
    <property type="entry name" value="Blc2-like"/>
    <property type="match status" value="1"/>
</dbReference>
<dbReference type="AlphaFoldDB" id="A0A1S3ITI8"/>
<dbReference type="GeneID" id="106167087"/>
<dbReference type="GO" id="GO:0001836">
    <property type="term" value="P:release of cytochrome c from mitochondria"/>
    <property type="evidence" value="ECO:0007669"/>
    <property type="project" value="TreeGrafter"/>
</dbReference>
<comment type="subcellular location">
    <subcellularLocation>
        <location evidence="1">Membrane</location>
        <topology evidence="1">Single-pass membrane protein</topology>
    </subcellularLocation>
</comment>
<feature type="domain" description="Bcl-2 Bcl-2 homology region 1-3" evidence="8">
    <location>
        <begin position="47"/>
        <end position="148"/>
    </location>
</feature>
<evidence type="ECO:0000256" key="7">
    <source>
        <dbReference type="SAM" id="Phobius"/>
    </source>
</evidence>
<dbReference type="CDD" id="cd06845">
    <property type="entry name" value="Bcl-2_like"/>
    <property type="match status" value="1"/>
</dbReference>
<keyword evidence="3 7" id="KW-0812">Transmembrane</keyword>
<dbReference type="GeneID" id="106176407"/>
<keyword evidence="5 7" id="KW-1133">Transmembrane helix</keyword>
<dbReference type="GO" id="GO:0042981">
    <property type="term" value="P:regulation of apoptotic process"/>
    <property type="evidence" value="ECO:0007669"/>
    <property type="project" value="InterPro"/>
</dbReference>
<protein>
    <submittedName>
        <fullName evidence="10 11">Bcl-2-related ovarian killer protein homolog B-like</fullName>
    </submittedName>
</protein>
<name>A0A1S3ITI8_LINAN</name>
<dbReference type="KEGG" id="lak:106167087"/>
<dbReference type="RefSeq" id="XP_013401246.1">
    <property type="nucleotide sequence ID" value="XM_013545792.1"/>
</dbReference>
<evidence type="ECO:0000313" key="10">
    <source>
        <dbReference type="RefSeq" id="XP_013401246.1"/>
    </source>
</evidence>
<evidence type="ECO:0000256" key="3">
    <source>
        <dbReference type="ARBA" id="ARBA00022692"/>
    </source>
</evidence>
<dbReference type="InterPro" id="IPR046371">
    <property type="entry name" value="Bcl-2_BH1-3"/>
</dbReference>
<evidence type="ECO:0000256" key="6">
    <source>
        <dbReference type="ARBA" id="ARBA00023136"/>
    </source>
</evidence>
<sequence length="186" mass="21052">METEKEIAEQGRTLCRDYIHNRLKRDGVASKKLGQAPEKFSDTSIEIQRIGQELEKMYPNLYSEISRQLNTTFSNEATVKSLYTDVAEQLIKNGLTWGKVVSLFALAGVFAEDCVKQGHAEFVAPLIENFVFFIERNVVYWLVEKGGWTSLIKSYQPKKDRNLFWFIGGFGALIGFTVTALVSLGL</sequence>
<dbReference type="Proteomes" id="UP000085678">
    <property type="component" value="Unplaced"/>
</dbReference>
<dbReference type="GO" id="GO:0008630">
    <property type="term" value="P:intrinsic apoptotic signaling pathway in response to DNA damage"/>
    <property type="evidence" value="ECO:0007669"/>
    <property type="project" value="TreeGrafter"/>
</dbReference>
<dbReference type="STRING" id="7574.A0A1S3ITI8"/>
<evidence type="ECO:0000256" key="4">
    <source>
        <dbReference type="ARBA" id="ARBA00022703"/>
    </source>
</evidence>
<dbReference type="RefSeq" id="XP_013414238.1">
    <property type="nucleotide sequence ID" value="XM_013558784.1"/>
</dbReference>
<dbReference type="KEGG" id="lak:106176407"/>
<dbReference type="PROSITE" id="PS50062">
    <property type="entry name" value="BCL2_FAMILY"/>
    <property type="match status" value="1"/>
</dbReference>
<evidence type="ECO:0000259" key="8">
    <source>
        <dbReference type="SMART" id="SM00337"/>
    </source>
</evidence>
<dbReference type="PRINTS" id="PR01862">
    <property type="entry name" value="BCL2FAMILY"/>
</dbReference>
<evidence type="ECO:0000256" key="2">
    <source>
        <dbReference type="ARBA" id="ARBA00009458"/>
    </source>
</evidence>
<dbReference type="OrthoDB" id="5947850at2759"/>
<feature type="transmembrane region" description="Helical" evidence="7">
    <location>
        <begin position="163"/>
        <end position="184"/>
    </location>
</feature>
<dbReference type="SUPFAM" id="SSF56854">
    <property type="entry name" value="Bcl-2 inhibitors of programmed cell death"/>
    <property type="match status" value="1"/>
</dbReference>
<dbReference type="GO" id="GO:0097192">
    <property type="term" value="P:extrinsic apoptotic signaling pathway in absence of ligand"/>
    <property type="evidence" value="ECO:0007669"/>
    <property type="project" value="TreeGrafter"/>
</dbReference>
<dbReference type="OMA" id="VYVMKEQ"/>
<dbReference type="InterPro" id="IPR002475">
    <property type="entry name" value="Bcl2-like"/>
</dbReference>
<keyword evidence="9" id="KW-1185">Reference proteome</keyword>
<evidence type="ECO:0000256" key="1">
    <source>
        <dbReference type="ARBA" id="ARBA00004167"/>
    </source>
</evidence>
<dbReference type="PANTHER" id="PTHR11256">
    <property type="entry name" value="BCL-2 RELATED"/>
    <property type="match status" value="1"/>
</dbReference>
<gene>
    <name evidence="10" type="primary">LOC106167087</name>
    <name evidence="11" type="synonym">LOC106176407</name>
</gene>
<dbReference type="InterPro" id="IPR036834">
    <property type="entry name" value="Bcl-2-like_sf"/>
</dbReference>
<keyword evidence="6 7" id="KW-0472">Membrane</keyword>
<dbReference type="InterPro" id="IPR026298">
    <property type="entry name" value="Bcl-2_fam"/>
</dbReference>
<proteinExistence type="inferred from homology"/>
<evidence type="ECO:0000256" key="5">
    <source>
        <dbReference type="ARBA" id="ARBA00022989"/>
    </source>
</evidence>
<organism evidence="9 10">
    <name type="scientific">Lingula anatina</name>
    <name type="common">Brachiopod</name>
    <name type="synonym">Lingula unguis</name>
    <dbReference type="NCBI Taxonomy" id="7574"/>
    <lineage>
        <taxon>Eukaryota</taxon>
        <taxon>Metazoa</taxon>
        <taxon>Spiralia</taxon>
        <taxon>Lophotrochozoa</taxon>
        <taxon>Brachiopoda</taxon>
        <taxon>Linguliformea</taxon>
        <taxon>Lingulata</taxon>
        <taxon>Lingulida</taxon>
        <taxon>Linguloidea</taxon>
        <taxon>Lingulidae</taxon>
        <taxon>Lingula</taxon>
    </lineage>
</organism>
<dbReference type="Pfam" id="PF00452">
    <property type="entry name" value="Bcl-2"/>
    <property type="match status" value="1"/>
</dbReference>
<evidence type="ECO:0000313" key="11">
    <source>
        <dbReference type="RefSeq" id="XP_013414238.1"/>
    </source>
</evidence>
<keyword evidence="4" id="KW-0053">Apoptosis</keyword>
<dbReference type="PANTHER" id="PTHR11256:SF48">
    <property type="entry name" value="BCL-2-RELATED OVARIAN KILLER PROTEIN"/>
    <property type="match status" value="1"/>
</dbReference>
<dbReference type="GO" id="GO:0051400">
    <property type="term" value="F:BH domain binding"/>
    <property type="evidence" value="ECO:0007669"/>
    <property type="project" value="TreeGrafter"/>
</dbReference>
<accession>A0A1S3ITI8</accession>
<evidence type="ECO:0000313" key="9">
    <source>
        <dbReference type="Proteomes" id="UP000085678"/>
    </source>
</evidence>
<dbReference type="SMART" id="SM00337">
    <property type="entry name" value="BCL"/>
    <property type="match status" value="1"/>
</dbReference>
<reference evidence="10 11" key="1">
    <citation type="submission" date="2025-04" db="UniProtKB">
        <authorList>
            <consortium name="RefSeq"/>
        </authorList>
    </citation>
    <scope>IDENTIFICATION</scope>
    <source>
        <tissue evidence="10 11">Gonads</tissue>
    </source>
</reference>